<organism evidence="2 3">
    <name type="scientific">Orbilia oligospora</name>
    <name type="common">Nematode-trapping fungus</name>
    <name type="synonym">Arthrobotrys oligospora</name>
    <dbReference type="NCBI Taxonomy" id="2813651"/>
    <lineage>
        <taxon>Eukaryota</taxon>
        <taxon>Fungi</taxon>
        <taxon>Dikarya</taxon>
        <taxon>Ascomycota</taxon>
        <taxon>Pezizomycotina</taxon>
        <taxon>Orbiliomycetes</taxon>
        <taxon>Orbiliales</taxon>
        <taxon>Orbiliaceae</taxon>
        <taxon>Orbilia</taxon>
    </lineage>
</organism>
<proteinExistence type="predicted"/>
<evidence type="ECO:0000313" key="3">
    <source>
        <dbReference type="Proteomes" id="UP000479691"/>
    </source>
</evidence>
<accession>A0A7C8Q2M2</accession>
<feature type="region of interest" description="Disordered" evidence="1">
    <location>
        <begin position="1"/>
        <end position="27"/>
    </location>
</feature>
<sequence length="65" mass="7277">MSTPSALRSIFDNSEQRESGFRENSSQIFSSDKTDEALYWGGECVSLSEIAIRDITTLEEALEVE</sequence>
<dbReference type="Proteomes" id="UP000479691">
    <property type="component" value="Unassembled WGS sequence"/>
</dbReference>
<protein>
    <submittedName>
        <fullName evidence="2">Uncharacterized protein</fullName>
    </submittedName>
</protein>
<dbReference type="EMBL" id="JAABOE010000005">
    <property type="protein sequence ID" value="KAF3190659.1"/>
    <property type="molecule type" value="Genomic_DNA"/>
</dbReference>
<gene>
    <name evidence="2" type="ORF">TWF788_008180</name>
</gene>
<dbReference type="AlphaFoldDB" id="A0A7C8Q2M2"/>
<evidence type="ECO:0000313" key="2">
    <source>
        <dbReference type="EMBL" id="KAF3190659.1"/>
    </source>
</evidence>
<comment type="caution">
    <text evidence="2">The sequence shown here is derived from an EMBL/GenBank/DDBJ whole genome shotgun (WGS) entry which is preliminary data.</text>
</comment>
<name>A0A7C8Q2M2_ORBOL</name>
<evidence type="ECO:0000256" key="1">
    <source>
        <dbReference type="SAM" id="MobiDB-lite"/>
    </source>
</evidence>
<reference evidence="2 3" key="1">
    <citation type="submission" date="2019-06" db="EMBL/GenBank/DDBJ databases">
        <authorList>
            <person name="Palmer J.M."/>
        </authorList>
    </citation>
    <scope>NUCLEOTIDE SEQUENCE [LARGE SCALE GENOMIC DNA]</scope>
    <source>
        <strain evidence="2 3">TWF788</strain>
    </source>
</reference>